<evidence type="ECO:0008006" key="8">
    <source>
        <dbReference type="Google" id="ProtNLM"/>
    </source>
</evidence>
<evidence type="ECO:0000259" key="3">
    <source>
        <dbReference type="PROSITE" id="PS50112"/>
    </source>
</evidence>
<keyword evidence="7" id="KW-1185">Reference proteome</keyword>
<dbReference type="InterPro" id="IPR000160">
    <property type="entry name" value="GGDEF_dom"/>
</dbReference>
<dbReference type="Gene3D" id="3.20.20.450">
    <property type="entry name" value="EAL domain"/>
    <property type="match status" value="1"/>
</dbReference>
<feature type="domain" description="EAL" evidence="4">
    <location>
        <begin position="584"/>
        <end position="836"/>
    </location>
</feature>
<dbReference type="InterPro" id="IPR035919">
    <property type="entry name" value="EAL_sf"/>
</dbReference>
<dbReference type="Pfam" id="PF00563">
    <property type="entry name" value="EAL"/>
    <property type="match status" value="1"/>
</dbReference>
<sequence>MAPVKARAARLFDRMRDQPRRTRNFHPSRTESFVTRRAVMTTGAAPGVLRPFLASCQKFSAPPMAERSTLGSGMMALFRFSSSAAPDRDMPLPVYRALIVSLFESAARNGANVLAYALLGLFMMLCADAVAIKASSALLLAASVLRIAVEISCWRRIRDAAAPLSSTEEVQASERRYIAATGPFAVTLALVQGFVLVLPGGEPFRQIVVAAGLIFLVSAPGRACGSPRAVALQSGVIISSFCAAMAANGGAISWFAILMSLALMRHLRDTTRSLHGTMVSMLLARRAAEDVAERFDTALNNMARGLVMLDRDGRVLVANQIFSDLFGLPAAAVDLPVEALIETYVAPRVIGDTAPAALAEFFAGAGSSEDQWRLVDGRILAFSRQPMAEGSVITVADVTAEHEAEQNIQRMARFDPVTGLPNRAYLGEMLDRTIGAAAGGDGFSLLSVDLDRFKEVNDAYGHHVGDLLLAEAAARMRDVIGARGFVARFGGDEFVILLEAARRATVAKIGACVVRAVSAPYEIEGKSVRIGASAGAAIFPEDAHDHDATSLLKAADMALYDAKASGRGAVKFFVEDMALAVRRRRQLGVALRDALANAELSLAYQPIVALKDGRATAVEALLRWTHPGFGVVSPAEFIPIAEETGVIVEIGAYALDRACRDALNWPAHVRIAVNLSAAQFDRGDLEATVREALARTGLPAERLELEITESILVGNHAEVMTKLNRLHALGVHIALDDFGTGYSSLSYLNDFTFDKVKVDQSFVRDVTLPRNSKAVSIIRAVNAIGADLNMTVVAEGVETAEQLQALRALGVSGAQGYYFSQPAPADEIGLILLKEMADSLVDPMARRARRGPRAKAGKPDEKTRPRGSG</sequence>
<proteinExistence type="predicted"/>
<dbReference type="SMART" id="SM00052">
    <property type="entry name" value="EAL"/>
    <property type="match status" value="1"/>
</dbReference>
<dbReference type="PROSITE" id="PS50883">
    <property type="entry name" value="EAL"/>
    <property type="match status" value="1"/>
</dbReference>
<dbReference type="Pfam" id="PF12860">
    <property type="entry name" value="PAS_7"/>
    <property type="match status" value="1"/>
</dbReference>
<reference evidence="6 7" key="1">
    <citation type="journal article" date="2018" name="Arch. Microbiol.">
        <title>New insights into the metabolic potential of the phototrophic purple bacterium Rhodopila globiformis DSM 161(T) from its draft genome sequence and evidence for a vanadium-dependent nitrogenase.</title>
        <authorList>
            <person name="Imhoff J.F."/>
            <person name="Rahn T."/>
            <person name="Kunzel S."/>
            <person name="Neulinger S.C."/>
        </authorList>
    </citation>
    <scope>NUCLEOTIDE SEQUENCE [LARGE SCALE GENOMIC DNA]</scope>
    <source>
        <strain evidence="6 7">DSM 16996</strain>
    </source>
</reference>
<dbReference type="Proteomes" id="UP000239089">
    <property type="component" value="Unassembled WGS sequence"/>
</dbReference>
<dbReference type="AlphaFoldDB" id="A0A2S6NCX7"/>
<evidence type="ECO:0000259" key="5">
    <source>
        <dbReference type="PROSITE" id="PS50887"/>
    </source>
</evidence>
<dbReference type="InterPro" id="IPR029787">
    <property type="entry name" value="Nucleotide_cyclase"/>
</dbReference>
<feature type="compositionally biased region" description="Basic residues" evidence="1">
    <location>
        <begin position="846"/>
        <end position="856"/>
    </location>
</feature>
<dbReference type="Pfam" id="PF00990">
    <property type="entry name" value="GGDEF"/>
    <property type="match status" value="1"/>
</dbReference>
<feature type="transmembrane region" description="Helical" evidence="2">
    <location>
        <begin position="236"/>
        <end position="264"/>
    </location>
</feature>
<keyword evidence="2" id="KW-1133">Transmembrane helix</keyword>
<keyword evidence="2" id="KW-0472">Membrane</keyword>
<dbReference type="PANTHER" id="PTHR44757:SF2">
    <property type="entry name" value="BIOFILM ARCHITECTURE MAINTENANCE PROTEIN MBAA"/>
    <property type="match status" value="1"/>
</dbReference>
<evidence type="ECO:0000313" key="7">
    <source>
        <dbReference type="Proteomes" id="UP000239089"/>
    </source>
</evidence>
<dbReference type="SMART" id="SM00091">
    <property type="entry name" value="PAS"/>
    <property type="match status" value="1"/>
</dbReference>
<comment type="caution">
    <text evidence="6">The sequence shown here is derived from an EMBL/GenBank/DDBJ whole genome shotgun (WGS) entry which is preliminary data.</text>
</comment>
<dbReference type="Gene3D" id="3.30.450.20">
    <property type="entry name" value="PAS domain"/>
    <property type="match status" value="1"/>
</dbReference>
<evidence type="ECO:0000313" key="6">
    <source>
        <dbReference type="EMBL" id="PPQ32459.1"/>
    </source>
</evidence>
<evidence type="ECO:0000259" key="4">
    <source>
        <dbReference type="PROSITE" id="PS50883"/>
    </source>
</evidence>
<feature type="transmembrane region" description="Helical" evidence="2">
    <location>
        <begin position="177"/>
        <end position="198"/>
    </location>
</feature>
<feature type="region of interest" description="Disordered" evidence="1">
    <location>
        <begin position="844"/>
        <end position="869"/>
    </location>
</feature>
<name>A0A2S6NCX7_9HYPH</name>
<dbReference type="Gene3D" id="3.30.70.270">
    <property type="match status" value="1"/>
</dbReference>
<accession>A0A2S6NCX7</accession>
<gene>
    <name evidence="6" type="ORF">CCR94_05685</name>
</gene>
<dbReference type="CDD" id="cd01948">
    <property type="entry name" value="EAL"/>
    <property type="match status" value="1"/>
</dbReference>
<evidence type="ECO:0000256" key="1">
    <source>
        <dbReference type="SAM" id="MobiDB-lite"/>
    </source>
</evidence>
<dbReference type="NCBIfam" id="TIGR00254">
    <property type="entry name" value="GGDEF"/>
    <property type="match status" value="1"/>
</dbReference>
<organism evidence="6 7">
    <name type="scientific">Rhodoblastus sphagnicola</name>
    <dbReference type="NCBI Taxonomy" id="333368"/>
    <lineage>
        <taxon>Bacteria</taxon>
        <taxon>Pseudomonadati</taxon>
        <taxon>Pseudomonadota</taxon>
        <taxon>Alphaproteobacteria</taxon>
        <taxon>Hyphomicrobiales</taxon>
        <taxon>Rhodoblastaceae</taxon>
        <taxon>Rhodoblastus</taxon>
    </lineage>
</organism>
<feature type="compositionally biased region" description="Basic and acidic residues" evidence="1">
    <location>
        <begin position="857"/>
        <end position="869"/>
    </location>
</feature>
<feature type="transmembrane region" description="Helical" evidence="2">
    <location>
        <begin position="113"/>
        <end position="132"/>
    </location>
</feature>
<dbReference type="SUPFAM" id="SSF141868">
    <property type="entry name" value="EAL domain-like"/>
    <property type="match status" value="1"/>
</dbReference>
<dbReference type="PROSITE" id="PS50887">
    <property type="entry name" value="GGDEF"/>
    <property type="match status" value="1"/>
</dbReference>
<feature type="domain" description="PAS" evidence="3">
    <location>
        <begin position="291"/>
        <end position="328"/>
    </location>
</feature>
<protein>
    <recommendedName>
        <fullName evidence="8">GGDEF-domain containing protein</fullName>
    </recommendedName>
</protein>
<dbReference type="SMART" id="SM00267">
    <property type="entry name" value="GGDEF"/>
    <property type="match status" value="1"/>
</dbReference>
<dbReference type="InterPro" id="IPR001633">
    <property type="entry name" value="EAL_dom"/>
</dbReference>
<dbReference type="PANTHER" id="PTHR44757">
    <property type="entry name" value="DIGUANYLATE CYCLASE DGCP"/>
    <property type="match status" value="1"/>
</dbReference>
<evidence type="ECO:0000256" key="2">
    <source>
        <dbReference type="SAM" id="Phobius"/>
    </source>
</evidence>
<dbReference type="PROSITE" id="PS50112">
    <property type="entry name" value="PAS"/>
    <property type="match status" value="1"/>
</dbReference>
<feature type="domain" description="GGDEF" evidence="5">
    <location>
        <begin position="441"/>
        <end position="575"/>
    </location>
</feature>
<keyword evidence="2" id="KW-0812">Transmembrane</keyword>
<dbReference type="InterPro" id="IPR035965">
    <property type="entry name" value="PAS-like_dom_sf"/>
</dbReference>
<dbReference type="InterPro" id="IPR000014">
    <property type="entry name" value="PAS"/>
</dbReference>
<dbReference type="CDD" id="cd01949">
    <property type="entry name" value="GGDEF"/>
    <property type="match status" value="1"/>
</dbReference>
<dbReference type="SUPFAM" id="SSF55073">
    <property type="entry name" value="Nucleotide cyclase"/>
    <property type="match status" value="1"/>
</dbReference>
<dbReference type="SUPFAM" id="SSF55785">
    <property type="entry name" value="PYP-like sensor domain (PAS domain)"/>
    <property type="match status" value="1"/>
</dbReference>
<dbReference type="InterPro" id="IPR043128">
    <property type="entry name" value="Rev_trsase/Diguanyl_cyclase"/>
</dbReference>
<dbReference type="InterPro" id="IPR052155">
    <property type="entry name" value="Biofilm_reg_signaling"/>
</dbReference>
<dbReference type="EMBL" id="NHSJ01000039">
    <property type="protein sequence ID" value="PPQ32459.1"/>
    <property type="molecule type" value="Genomic_DNA"/>
</dbReference>